<name>A0A4S8Q1S6_9HYPH</name>
<dbReference type="PROSITE" id="PS50801">
    <property type="entry name" value="STAS"/>
    <property type="match status" value="1"/>
</dbReference>
<dbReference type="InterPro" id="IPR014710">
    <property type="entry name" value="RmlC-like_jellyroll"/>
</dbReference>
<dbReference type="Pfam" id="PF00027">
    <property type="entry name" value="cNMP_binding"/>
    <property type="match status" value="1"/>
</dbReference>
<proteinExistence type="predicted"/>
<dbReference type="Gene3D" id="3.30.750.24">
    <property type="entry name" value="STAS domain"/>
    <property type="match status" value="1"/>
</dbReference>
<dbReference type="InterPro" id="IPR000595">
    <property type="entry name" value="cNMP-bd_dom"/>
</dbReference>
<gene>
    <name evidence="9" type="ORF">FAA86_03610</name>
</gene>
<feature type="transmembrane region" description="Helical" evidence="6">
    <location>
        <begin position="68"/>
        <end position="89"/>
    </location>
</feature>
<accession>A0A4S8Q1S6</accession>
<evidence type="ECO:0000256" key="5">
    <source>
        <dbReference type="SAM" id="MobiDB-lite"/>
    </source>
</evidence>
<dbReference type="SMART" id="SM00100">
    <property type="entry name" value="cNMP"/>
    <property type="match status" value="1"/>
</dbReference>
<evidence type="ECO:0000256" key="6">
    <source>
        <dbReference type="SAM" id="Phobius"/>
    </source>
</evidence>
<keyword evidence="4 6" id="KW-0472">Membrane</keyword>
<protein>
    <submittedName>
        <fullName evidence="9">Cyclic nucleotide-binding domain-containing protein</fullName>
    </submittedName>
</protein>
<evidence type="ECO:0000313" key="9">
    <source>
        <dbReference type="EMBL" id="THV37910.1"/>
    </source>
</evidence>
<feature type="transmembrane region" description="Helical" evidence="6">
    <location>
        <begin position="420"/>
        <end position="452"/>
    </location>
</feature>
<dbReference type="CDD" id="cd07042">
    <property type="entry name" value="STAS_SulP_like_sulfate_transporter"/>
    <property type="match status" value="1"/>
</dbReference>
<feature type="domain" description="Cyclic nucleotide-binding" evidence="7">
    <location>
        <begin position="628"/>
        <end position="721"/>
    </location>
</feature>
<feature type="region of interest" description="Disordered" evidence="5">
    <location>
        <begin position="1"/>
        <end position="20"/>
    </location>
</feature>
<dbReference type="GO" id="GO:0016020">
    <property type="term" value="C:membrane"/>
    <property type="evidence" value="ECO:0007669"/>
    <property type="project" value="UniProtKB-SubCell"/>
</dbReference>
<evidence type="ECO:0000256" key="4">
    <source>
        <dbReference type="ARBA" id="ARBA00023136"/>
    </source>
</evidence>
<dbReference type="PANTHER" id="PTHR43310">
    <property type="entry name" value="SULFATE TRANSPORTER YBAR-RELATED"/>
    <property type="match status" value="1"/>
</dbReference>
<keyword evidence="3 6" id="KW-1133">Transmembrane helix</keyword>
<evidence type="ECO:0000313" key="10">
    <source>
        <dbReference type="Proteomes" id="UP000307378"/>
    </source>
</evidence>
<dbReference type="SUPFAM" id="SSF51206">
    <property type="entry name" value="cAMP-binding domain-like"/>
    <property type="match status" value="1"/>
</dbReference>
<feature type="domain" description="STAS" evidence="8">
    <location>
        <begin position="488"/>
        <end position="576"/>
    </location>
</feature>
<comment type="subcellular location">
    <subcellularLocation>
        <location evidence="1">Membrane</location>
        <topology evidence="1">Multi-pass membrane protein</topology>
    </subcellularLocation>
</comment>
<feature type="transmembrane region" description="Helical" evidence="6">
    <location>
        <begin position="33"/>
        <end position="62"/>
    </location>
</feature>
<feature type="transmembrane region" description="Helical" evidence="6">
    <location>
        <begin position="204"/>
        <end position="222"/>
    </location>
</feature>
<dbReference type="AlphaFoldDB" id="A0A4S8Q1S6"/>
<dbReference type="InterPro" id="IPR036513">
    <property type="entry name" value="STAS_dom_sf"/>
</dbReference>
<feature type="transmembrane region" description="Helical" evidence="6">
    <location>
        <begin position="229"/>
        <end position="251"/>
    </location>
</feature>
<dbReference type="InterPro" id="IPR018490">
    <property type="entry name" value="cNMP-bd_dom_sf"/>
</dbReference>
<dbReference type="Gene3D" id="2.60.120.10">
    <property type="entry name" value="Jelly Rolls"/>
    <property type="match status" value="1"/>
</dbReference>
<evidence type="ECO:0000259" key="7">
    <source>
        <dbReference type="PROSITE" id="PS50042"/>
    </source>
</evidence>
<sequence>MNIHNPAPAPDRQVATGNTAKPRKWRYPVPRAAAPYVAPVLFAIIAGIDGLGTSIAFAALIFAGPLAAGFGMGVGVILLSSIIIALWIALRSRYPSSIGQVQEASIAILATAIAAATAQLEFAPGEIKVATAFAMLGTSAVLTGAVFWLFGLFRFGRLVRFMPYPVVAGFLAGSGWLLIQGAVMMIIGERGFVDLLVRPEGQQAVANLYVAVVFAIVMVFALRRSTSPLTMPLVLLGGGLAFYAMLAVIGVESEQARALQWLPALPVDGGFALPQPIEIVTSADWGVVLQGLPAIVSVALLGMVGLLLNTSGLEVATRQEIDADAELSTTGIANIVAGGFGGAPGFTGLSMTLLANRMGAKARSVGIATAVMLALMLPFAGELAGAMPTFVAAGLMIALGVELIHDWLWRTRTQLPRIEWLAVLAIPLGMAAFGFMGGMALGLALSIATFVYNYARLSVIRINATLRERKSSIDRPPAENSLIELEGEQVQVLELQEFLFFGTAEQIIEAIRRRLLDRSRLSLRFVILDFRRVSGMDAAAAATFVKIRNLLVGSEVELVFSSLSPEIEQALTRNGIDFSSDPSVARERDLDHSLERCEEKLIAAISREETWQDIEDYFAQTIGPSARLKDLVASMEEIRLQPGDRFIRAGEPGEDLFLLWTGRAKVEAVLANGKRLRLRTVKPGVVLGEIAIYRGGPRTADVVAEVPSTVYRLARRQLRYLEQADPELALLVHRLCATTLAERLTIANRVVQSLHE</sequence>
<dbReference type="InterPro" id="IPR011547">
    <property type="entry name" value="SLC26A/SulP_dom"/>
</dbReference>
<feature type="transmembrane region" description="Helical" evidence="6">
    <location>
        <begin position="165"/>
        <end position="188"/>
    </location>
</feature>
<evidence type="ECO:0000256" key="3">
    <source>
        <dbReference type="ARBA" id="ARBA00022989"/>
    </source>
</evidence>
<keyword evidence="2 6" id="KW-0812">Transmembrane</keyword>
<feature type="transmembrane region" description="Helical" evidence="6">
    <location>
        <begin position="360"/>
        <end position="380"/>
    </location>
</feature>
<feature type="transmembrane region" description="Helical" evidence="6">
    <location>
        <begin position="386"/>
        <end position="408"/>
    </location>
</feature>
<dbReference type="RefSeq" id="WP_136538418.1">
    <property type="nucleotide sequence ID" value="NZ_STGU01000002.1"/>
</dbReference>
<evidence type="ECO:0000256" key="1">
    <source>
        <dbReference type="ARBA" id="ARBA00004141"/>
    </source>
</evidence>
<dbReference type="PANTHER" id="PTHR43310:SF1">
    <property type="entry name" value="SULFATE TRANSPORTER YBAR-RELATED"/>
    <property type="match status" value="1"/>
</dbReference>
<dbReference type="PROSITE" id="PS00889">
    <property type="entry name" value="CNMP_BINDING_2"/>
    <property type="match status" value="1"/>
</dbReference>
<dbReference type="Proteomes" id="UP000307378">
    <property type="component" value="Unassembled WGS sequence"/>
</dbReference>
<dbReference type="InterPro" id="IPR052706">
    <property type="entry name" value="Membrane-Transporter-like"/>
</dbReference>
<feature type="transmembrane region" description="Helical" evidence="6">
    <location>
        <begin position="101"/>
        <end position="120"/>
    </location>
</feature>
<dbReference type="EMBL" id="STGU01000002">
    <property type="protein sequence ID" value="THV37910.1"/>
    <property type="molecule type" value="Genomic_DNA"/>
</dbReference>
<dbReference type="SUPFAM" id="SSF52091">
    <property type="entry name" value="SpoIIaa-like"/>
    <property type="match status" value="1"/>
</dbReference>
<dbReference type="Pfam" id="PF01740">
    <property type="entry name" value="STAS"/>
    <property type="match status" value="1"/>
</dbReference>
<dbReference type="InterPro" id="IPR018488">
    <property type="entry name" value="cNMP-bd_CS"/>
</dbReference>
<dbReference type="InterPro" id="IPR002645">
    <property type="entry name" value="STAS_dom"/>
</dbReference>
<evidence type="ECO:0000256" key="2">
    <source>
        <dbReference type="ARBA" id="ARBA00022692"/>
    </source>
</evidence>
<dbReference type="CDD" id="cd00038">
    <property type="entry name" value="CAP_ED"/>
    <property type="match status" value="1"/>
</dbReference>
<dbReference type="Pfam" id="PF00916">
    <property type="entry name" value="Sulfate_transp"/>
    <property type="match status" value="1"/>
</dbReference>
<dbReference type="PROSITE" id="PS50042">
    <property type="entry name" value="CNMP_BINDING_3"/>
    <property type="match status" value="1"/>
</dbReference>
<organism evidence="9 10">
    <name type="scientific">Rhizobium rosettiformans W3</name>
    <dbReference type="NCBI Taxonomy" id="538378"/>
    <lineage>
        <taxon>Bacteria</taxon>
        <taxon>Pseudomonadati</taxon>
        <taxon>Pseudomonadota</taxon>
        <taxon>Alphaproteobacteria</taxon>
        <taxon>Hyphomicrobiales</taxon>
        <taxon>Rhizobiaceae</taxon>
        <taxon>Rhizobium/Agrobacterium group</taxon>
        <taxon>Rhizobium</taxon>
    </lineage>
</organism>
<comment type="caution">
    <text evidence="9">The sequence shown here is derived from an EMBL/GenBank/DDBJ whole genome shotgun (WGS) entry which is preliminary data.</text>
</comment>
<feature type="transmembrane region" description="Helical" evidence="6">
    <location>
        <begin position="132"/>
        <end position="153"/>
    </location>
</feature>
<feature type="transmembrane region" description="Helical" evidence="6">
    <location>
        <begin position="287"/>
        <end position="308"/>
    </location>
</feature>
<evidence type="ECO:0000259" key="8">
    <source>
        <dbReference type="PROSITE" id="PS50801"/>
    </source>
</evidence>
<reference evidence="9 10" key="1">
    <citation type="submission" date="2019-04" db="EMBL/GenBank/DDBJ databases">
        <title>genome sequence of strain W3.</title>
        <authorList>
            <person name="Gao J."/>
            <person name="Sun J."/>
        </authorList>
    </citation>
    <scope>NUCLEOTIDE SEQUENCE [LARGE SCALE GENOMIC DNA]</scope>
    <source>
        <strain evidence="9 10">W3</strain>
    </source>
</reference>